<dbReference type="InterPro" id="IPR007061">
    <property type="entry name" value="MST-like"/>
</dbReference>
<dbReference type="EMBL" id="AP023355">
    <property type="protein sequence ID" value="BCJ34961.1"/>
    <property type="molecule type" value="Genomic_DNA"/>
</dbReference>
<keyword evidence="2" id="KW-1185">Reference proteome</keyword>
<dbReference type="Proteomes" id="UP000611640">
    <property type="component" value="Chromosome"/>
</dbReference>
<evidence type="ECO:0000313" key="2">
    <source>
        <dbReference type="Proteomes" id="UP000611640"/>
    </source>
</evidence>
<reference evidence="1 2" key="1">
    <citation type="submission" date="2020-08" db="EMBL/GenBank/DDBJ databases">
        <title>Whole genome shotgun sequence of Actinocatenispora thailandica NBRC 105041.</title>
        <authorList>
            <person name="Komaki H."/>
            <person name="Tamura T."/>
        </authorList>
    </citation>
    <scope>NUCLEOTIDE SEQUENCE [LARGE SCALE GENOMIC DNA]</scope>
    <source>
        <strain evidence="1 2">NBRC 105041</strain>
    </source>
</reference>
<evidence type="ECO:0000313" key="1">
    <source>
        <dbReference type="EMBL" id="BCJ34961.1"/>
    </source>
</evidence>
<protein>
    <recommendedName>
        <fullName evidence="3">Mini-circle protein</fullName>
    </recommendedName>
</protein>
<dbReference type="AlphaFoldDB" id="A0A7R7DNR7"/>
<dbReference type="SUPFAM" id="SSF109854">
    <property type="entry name" value="DinB/YfiT-like putative metalloenzymes"/>
    <property type="match status" value="1"/>
</dbReference>
<dbReference type="Gene3D" id="1.20.120.450">
    <property type="entry name" value="dinb family like domain"/>
    <property type="match status" value="1"/>
</dbReference>
<name>A0A7R7DNR7_9ACTN</name>
<dbReference type="InterPro" id="IPR034660">
    <property type="entry name" value="DinB/YfiT-like"/>
</dbReference>
<sequence>MERADPLTDAGDRAALEQWLDYHRATVRLKCAGLDEMFARQAPVRTSPLLSPAGLVAHLTDNEQYWFEAVLHDGPRMAADDDDPDADWVAPEGMSLAALLDRYDAQCDRSRELAAGLDLSFVARRQVEPGVRPMTLRWIYLHQIEETARHNGHLDVVRELLDGRTGA</sequence>
<accession>A0A7R7DNR7</accession>
<organism evidence="1 2">
    <name type="scientific">Actinocatenispora thailandica</name>
    <dbReference type="NCBI Taxonomy" id="227318"/>
    <lineage>
        <taxon>Bacteria</taxon>
        <taxon>Bacillati</taxon>
        <taxon>Actinomycetota</taxon>
        <taxon>Actinomycetes</taxon>
        <taxon>Micromonosporales</taxon>
        <taxon>Micromonosporaceae</taxon>
        <taxon>Actinocatenispora</taxon>
    </lineage>
</organism>
<proteinExistence type="predicted"/>
<gene>
    <name evidence="1" type="ORF">Athai_24640</name>
</gene>
<dbReference type="Pfam" id="PF04978">
    <property type="entry name" value="MST"/>
    <property type="match status" value="1"/>
</dbReference>
<dbReference type="RefSeq" id="WP_203961605.1">
    <property type="nucleotide sequence ID" value="NZ_AP023355.1"/>
</dbReference>
<evidence type="ECO:0008006" key="3">
    <source>
        <dbReference type="Google" id="ProtNLM"/>
    </source>
</evidence>
<dbReference type="KEGG" id="atl:Athai_24640"/>